<protein>
    <submittedName>
        <fullName evidence="2">YkyA family protein</fullName>
    </submittedName>
</protein>
<dbReference type="InterPro" id="IPR019454">
    <property type="entry name" value="Lipoprot_YkyA-like"/>
</dbReference>
<gene>
    <name evidence="2" type="ORF">J5Y03_06045</name>
</gene>
<organism evidence="2 3">
    <name type="scientific">Gottfriedia endophytica</name>
    <dbReference type="NCBI Taxonomy" id="2820819"/>
    <lineage>
        <taxon>Bacteria</taxon>
        <taxon>Bacillati</taxon>
        <taxon>Bacillota</taxon>
        <taxon>Bacilli</taxon>
        <taxon>Bacillales</taxon>
        <taxon>Bacillaceae</taxon>
        <taxon>Gottfriedia</taxon>
    </lineage>
</organism>
<keyword evidence="3" id="KW-1185">Reference proteome</keyword>
<accession>A0A940NFZ2</accession>
<dbReference type="SUPFAM" id="SSF140423">
    <property type="entry name" value="MW0975(SA0943)-like"/>
    <property type="match status" value="1"/>
</dbReference>
<evidence type="ECO:0000313" key="3">
    <source>
        <dbReference type="Proteomes" id="UP000682134"/>
    </source>
</evidence>
<feature type="coiled-coil region" evidence="1">
    <location>
        <begin position="38"/>
        <end position="98"/>
    </location>
</feature>
<dbReference type="Gene3D" id="1.20.120.570">
    <property type="entry name" value="YkyA-like"/>
    <property type="match status" value="1"/>
</dbReference>
<keyword evidence="1" id="KW-0175">Coiled coil</keyword>
<dbReference type="RefSeq" id="WP_209403584.1">
    <property type="nucleotide sequence ID" value="NZ_JAGIYQ010000003.1"/>
</dbReference>
<evidence type="ECO:0000256" key="1">
    <source>
        <dbReference type="SAM" id="Coils"/>
    </source>
</evidence>
<sequence>MNKPKAVYFFLLIFGINLVGCQTGYSQRNLINSKLKELAKIEKLFESENEAIQELEMKELEEYERIISFKEKQAFKRIKTAKRAIELLNARKEKLKIESNHLHRSDLVIYELVNLNIRTRDKGLKKKVDSLILSRKKRIKIYDELNTLFLQAIKNERQLYKELSKEKIGSNKVKKYTSKTNTIYKKVIHLNNEYNKYTDSIK</sequence>
<name>A0A940NFZ2_9BACI</name>
<dbReference type="EMBL" id="JAGIYQ010000003">
    <property type="protein sequence ID" value="MBP0724749.1"/>
    <property type="molecule type" value="Genomic_DNA"/>
</dbReference>
<comment type="caution">
    <text evidence="2">The sequence shown here is derived from an EMBL/GenBank/DDBJ whole genome shotgun (WGS) entry which is preliminary data.</text>
</comment>
<dbReference type="Pfam" id="PF10368">
    <property type="entry name" value="YkyA"/>
    <property type="match status" value="1"/>
</dbReference>
<dbReference type="AlphaFoldDB" id="A0A940NFZ2"/>
<reference evidence="2" key="1">
    <citation type="submission" date="2021-04" db="EMBL/GenBank/DDBJ databases">
        <title>Genome seq and assembly of Bacillus sp.</title>
        <authorList>
            <person name="Chhetri G."/>
        </authorList>
    </citation>
    <scope>NUCLEOTIDE SEQUENCE</scope>
    <source>
        <strain evidence="2">RG28</strain>
    </source>
</reference>
<proteinExistence type="predicted"/>
<dbReference type="Proteomes" id="UP000682134">
    <property type="component" value="Unassembled WGS sequence"/>
</dbReference>
<dbReference type="InterPro" id="IPR036785">
    <property type="entry name" value="YkyA-like_sf"/>
</dbReference>
<evidence type="ECO:0000313" key="2">
    <source>
        <dbReference type="EMBL" id="MBP0724749.1"/>
    </source>
</evidence>